<protein>
    <submittedName>
        <fullName evidence="1">DUF488 family protein</fullName>
    </submittedName>
</protein>
<dbReference type="Proteomes" id="UP000608530">
    <property type="component" value="Unassembled WGS sequence"/>
</dbReference>
<dbReference type="RefSeq" id="WP_200115751.1">
    <property type="nucleotide sequence ID" value="NZ_JAEHOH010000014.1"/>
</dbReference>
<dbReference type="PANTHER" id="PTHR36849">
    <property type="entry name" value="CYTOPLASMIC PROTEIN-RELATED"/>
    <property type="match status" value="1"/>
</dbReference>
<proteinExistence type="predicted"/>
<accession>A0A934UW67</accession>
<dbReference type="PANTHER" id="PTHR36849:SF1">
    <property type="entry name" value="CYTOPLASMIC PROTEIN"/>
    <property type="match status" value="1"/>
</dbReference>
<keyword evidence="2" id="KW-1185">Reference proteome</keyword>
<gene>
    <name evidence="1" type="ORF">JD276_11265</name>
</gene>
<name>A0A934UW67_9MICO</name>
<evidence type="ECO:0000313" key="1">
    <source>
        <dbReference type="EMBL" id="MBK0419612.1"/>
    </source>
</evidence>
<dbReference type="InterPro" id="IPR052552">
    <property type="entry name" value="YeaO-like"/>
</dbReference>
<comment type="caution">
    <text evidence="1">The sequence shown here is derived from an EMBL/GenBank/DDBJ whole genome shotgun (WGS) entry which is preliminary data.</text>
</comment>
<organism evidence="1 2">
    <name type="scientific">Leucobacter chromiisoli</name>
    <dbReference type="NCBI Taxonomy" id="2796471"/>
    <lineage>
        <taxon>Bacteria</taxon>
        <taxon>Bacillati</taxon>
        <taxon>Actinomycetota</taxon>
        <taxon>Actinomycetes</taxon>
        <taxon>Micrococcales</taxon>
        <taxon>Microbacteriaceae</taxon>
        <taxon>Leucobacter</taxon>
    </lineage>
</organism>
<evidence type="ECO:0000313" key="2">
    <source>
        <dbReference type="Proteomes" id="UP000608530"/>
    </source>
</evidence>
<dbReference type="AlphaFoldDB" id="A0A934UW67"/>
<sequence>MAQGSGVQVRRIYEDPEAGDGTRVLVDRLWPRGVSKERAHLDLWVKEVAPSPELRRWYGHDPEKFDEFRRRYRAELEDDAHAEPLAELRRLSHRGPLTLLTASKRDDISEAAVLQQILTGSAD</sequence>
<reference evidence="1" key="1">
    <citation type="submission" date="2020-12" db="EMBL/GenBank/DDBJ databases">
        <title>Leucobacter sp. CAS1, isolated from Chromium sludge.</title>
        <authorList>
            <person name="Xu Z."/>
        </authorList>
    </citation>
    <scope>NUCLEOTIDE SEQUENCE</scope>
    <source>
        <strain evidence="1">CSA1</strain>
    </source>
</reference>
<dbReference type="Pfam" id="PF22752">
    <property type="entry name" value="DUF488-N3i"/>
    <property type="match status" value="1"/>
</dbReference>
<dbReference type="EMBL" id="JAEHOH010000014">
    <property type="protein sequence ID" value="MBK0419612.1"/>
    <property type="molecule type" value="Genomic_DNA"/>
</dbReference>